<accession>A0A9W5QS99</accession>
<protein>
    <recommendedName>
        <fullName evidence="3">C2H2-type domain-containing protein</fullName>
    </recommendedName>
</protein>
<dbReference type="Proteomes" id="UP000014009">
    <property type="component" value="Unassembled WGS sequence"/>
</dbReference>
<evidence type="ECO:0000313" key="1">
    <source>
        <dbReference type="EMBL" id="EOP85992.1"/>
    </source>
</evidence>
<gene>
    <name evidence="1" type="ORF">IGM_04367</name>
</gene>
<proteinExistence type="predicted"/>
<organism evidence="1 2">
    <name type="scientific">Bacillus cereus HuB4-4</name>
    <dbReference type="NCBI Taxonomy" id="1053211"/>
    <lineage>
        <taxon>Bacteria</taxon>
        <taxon>Bacillati</taxon>
        <taxon>Bacillota</taxon>
        <taxon>Bacilli</taxon>
        <taxon>Bacillales</taxon>
        <taxon>Bacillaceae</taxon>
        <taxon>Bacillus</taxon>
        <taxon>Bacillus cereus group</taxon>
    </lineage>
</organism>
<evidence type="ECO:0008006" key="3">
    <source>
        <dbReference type="Google" id="ProtNLM"/>
    </source>
</evidence>
<evidence type="ECO:0000313" key="2">
    <source>
        <dbReference type="Proteomes" id="UP000014009"/>
    </source>
</evidence>
<name>A0A9W5QS99_BACCE</name>
<dbReference type="RefSeq" id="WP_016098896.1">
    <property type="nucleotide sequence ID" value="NZ_KB976537.1"/>
</dbReference>
<comment type="caution">
    <text evidence="1">The sequence shown here is derived from an EMBL/GenBank/DDBJ whole genome shotgun (WGS) entry which is preliminary data.</text>
</comment>
<dbReference type="AlphaFoldDB" id="A0A9W5QS99"/>
<dbReference type="EMBL" id="AHEF01000074">
    <property type="protein sequence ID" value="EOP85992.1"/>
    <property type="molecule type" value="Genomic_DNA"/>
</dbReference>
<reference evidence="1 2" key="1">
    <citation type="submission" date="2012-12" db="EMBL/GenBank/DDBJ databases">
        <title>The Genome Sequence of Bacillus cereus HuB4-4.</title>
        <authorList>
            <consortium name="The Broad Institute Genome Sequencing Platform"/>
            <consortium name="The Broad Institute Genome Sequencing Center for Infectious Disease"/>
            <person name="Feldgarden M."/>
            <person name="Van der Auwera G.A."/>
            <person name="Mahillon J."/>
            <person name="Duprez V."/>
            <person name="Timmery S."/>
            <person name="Mattelet C."/>
            <person name="Dierick K."/>
            <person name="Sun M."/>
            <person name="Yu Z."/>
            <person name="Zhu L."/>
            <person name="Hu X."/>
            <person name="Shank E.B."/>
            <person name="Swiecicka I."/>
            <person name="Hansen B.M."/>
            <person name="Andrup L."/>
            <person name="Walker B."/>
            <person name="Young S.K."/>
            <person name="Zeng Q."/>
            <person name="Gargeya S."/>
            <person name="Fitzgerald M."/>
            <person name="Haas B."/>
            <person name="Abouelleil A."/>
            <person name="Alvarado L."/>
            <person name="Arachchi H.M."/>
            <person name="Berlin A.M."/>
            <person name="Chapman S.B."/>
            <person name="Dewar J."/>
            <person name="Goldberg J."/>
            <person name="Griggs A."/>
            <person name="Gujja S."/>
            <person name="Hansen M."/>
            <person name="Howarth C."/>
            <person name="Imamovic A."/>
            <person name="Larimer J."/>
            <person name="McCowan C."/>
            <person name="Murphy C."/>
            <person name="Neiman D."/>
            <person name="Pearson M."/>
            <person name="Priest M."/>
            <person name="Roberts A."/>
            <person name="Saif S."/>
            <person name="Shea T."/>
            <person name="Sisk P."/>
            <person name="Sykes S."/>
            <person name="Wortman J."/>
            <person name="Nusbaum C."/>
            <person name="Birren B."/>
        </authorList>
    </citation>
    <scope>NUCLEOTIDE SEQUENCE [LARGE SCALE GENOMIC DNA]</scope>
    <source>
        <strain evidence="1 2">HuB4-4</strain>
    </source>
</reference>
<sequence length="92" mass="10845">MKVLKNQTLFQCDHCGKRLLTNYGAKIHEDQYCPVVLEKKKKEKQAKCKHKNIDTHYGYIPGEAVMQPEYDYCVDCDKQIGWSERNEFTTKD</sequence>